<dbReference type="Proteomes" id="UP000005546">
    <property type="component" value="Unassembled WGS sequence"/>
</dbReference>
<name>F3QRR8_9BACT</name>
<comment type="caution">
    <text evidence="1">The sequence shown here is derived from an EMBL/GenBank/DDBJ whole genome shotgun (WGS) entry which is preliminary data.</text>
</comment>
<dbReference type="STRING" id="762982.HMPREF9442_00891"/>
<organism evidence="1 2">
    <name type="scientific">Paraprevotella xylaniphila YIT 11841</name>
    <dbReference type="NCBI Taxonomy" id="762982"/>
    <lineage>
        <taxon>Bacteria</taxon>
        <taxon>Pseudomonadati</taxon>
        <taxon>Bacteroidota</taxon>
        <taxon>Bacteroidia</taxon>
        <taxon>Bacteroidales</taxon>
        <taxon>Prevotellaceae</taxon>
        <taxon>Paraprevotella</taxon>
    </lineage>
</organism>
<sequence>MQLIYILKNMYQKKEGKVYNISKKYIPLQCFNKQLIVLQI</sequence>
<reference evidence="1 2" key="1">
    <citation type="submission" date="2011-02" db="EMBL/GenBank/DDBJ databases">
        <authorList>
            <person name="Weinstock G."/>
            <person name="Sodergren E."/>
            <person name="Clifton S."/>
            <person name="Fulton L."/>
            <person name="Fulton B."/>
            <person name="Courtney L."/>
            <person name="Fronick C."/>
            <person name="Harrison M."/>
            <person name="Strong C."/>
            <person name="Farmer C."/>
            <person name="Delahaunty K."/>
            <person name="Markovic C."/>
            <person name="Hall O."/>
            <person name="Minx P."/>
            <person name="Tomlinson C."/>
            <person name="Mitreva M."/>
            <person name="Hou S."/>
            <person name="Chen J."/>
            <person name="Wollam A."/>
            <person name="Pepin K.H."/>
            <person name="Johnson M."/>
            <person name="Bhonagiri V."/>
            <person name="Zhang X."/>
            <person name="Suruliraj S."/>
            <person name="Warren W."/>
            <person name="Chinwalla A."/>
            <person name="Mardis E.R."/>
            <person name="Wilson R.K."/>
        </authorList>
    </citation>
    <scope>NUCLEOTIDE SEQUENCE [LARGE SCALE GENOMIC DNA]</scope>
    <source>
        <strain evidence="1 2">YIT 11841</strain>
    </source>
</reference>
<accession>F3QRR8</accession>
<evidence type="ECO:0000313" key="2">
    <source>
        <dbReference type="Proteomes" id="UP000005546"/>
    </source>
</evidence>
<dbReference type="HOGENOM" id="CLU_3293798_0_0_10"/>
<evidence type="ECO:0000313" key="1">
    <source>
        <dbReference type="EMBL" id="EGG55838.1"/>
    </source>
</evidence>
<dbReference type="EMBL" id="AFBR01000023">
    <property type="protein sequence ID" value="EGG55838.1"/>
    <property type="molecule type" value="Genomic_DNA"/>
</dbReference>
<proteinExistence type="predicted"/>
<protein>
    <submittedName>
        <fullName evidence="1">Uncharacterized protein</fullName>
    </submittedName>
</protein>
<keyword evidence="2" id="KW-1185">Reference proteome</keyword>
<dbReference type="AlphaFoldDB" id="F3QRR8"/>
<gene>
    <name evidence="1" type="ORF">HMPREF9442_00891</name>
</gene>